<dbReference type="SUPFAM" id="SSF53474">
    <property type="entry name" value="alpha/beta-Hydrolases"/>
    <property type="match status" value="1"/>
</dbReference>
<dbReference type="InterPro" id="IPR029058">
    <property type="entry name" value="AB_hydrolase_fold"/>
</dbReference>
<keyword evidence="2" id="KW-0378">Hydrolase</keyword>
<dbReference type="GO" id="GO:0016787">
    <property type="term" value="F:hydrolase activity"/>
    <property type="evidence" value="ECO:0007669"/>
    <property type="project" value="UniProtKB-KW"/>
</dbReference>
<dbReference type="EMBL" id="JADOER010000004">
    <property type="protein sequence ID" value="MBT9312018.1"/>
    <property type="molecule type" value="Genomic_DNA"/>
</dbReference>
<evidence type="ECO:0000313" key="2">
    <source>
        <dbReference type="EMBL" id="MBT9312018.1"/>
    </source>
</evidence>
<protein>
    <submittedName>
        <fullName evidence="2">Alpha/beta hydrolase</fullName>
    </submittedName>
</protein>
<name>A0ABS5Y2F1_9CYAN</name>
<dbReference type="PANTHER" id="PTHR47751:SF1">
    <property type="entry name" value="SUPERFAMILY HYDROLASE, PUTATIVE (AFU_ORTHOLOGUE AFUA_2G16580)-RELATED"/>
    <property type="match status" value="1"/>
</dbReference>
<dbReference type="Gene3D" id="3.40.50.1820">
    <property type="entry name" value="alpha/beta hydrolase"/>
    <property type="match status" value="1"/>
</dbReference>
<dbReference type="InterPro" id="IPR022742">
    <property type="entry name" value="Hydrolase_4"/>
</dbReference>
<dbReference type="Proteomes" id="UP001196661">
    <property type="component" value="Unassembled WGS sequence"/>
</dbReference>
<dbReference type="PANTHER" id="PTHR47751">
    <property type="entry name" value="SUPERFAMILY HYDROLASE, PUTATIVE (AFU_ORTHOLOGUE AFUA_2G16580)-RELATED"/>
    <property type="match status" value="1"/>
</dbReference>
<sequence>MATKLTRRQLIVYGTTMATAATSLFTNRSNADEVSMSELRPGKNTVSFSSQNEKVAADVFLPDDYKEGESRPAVIINPPASGVKEQTAGVYAKAMAKRGFAAMAIDPRGFGKSEGIRQLQDGFRVADDIRNGISFLGTLEAVDKDKIFAIGICAGAGYAAYATAFDARVKALGLVSPYLTSQEEFLQLVGGSGPLRTTLLAAAAAAEQKFYETGENTMTRVVPITDDEIARGRGIALEMRDYYLDGLPGDVPGWRNELSLLSTRPVLAFNIFNYTHMFDGVPIYMSMGEEAVSAEGAMRFYKEIAGKKEMLKLAKAGHFDLYYKSREVEPSADGMAAWFDQHA</sequence>
<accession>A0ABS5Y2F1</accession>
<evidence type="ECO:0000259" key="1">
    <source>
        <dbReference type="Pfam" id="PF12146"/>
    </source>
</evidence>
<dbReference type="Gene3D" id="1.10.10.800">
    <property type="match status" value="1"/>
</dbReference>
<dbReference type="InterPro" id="IPR051411">
    <property type="entry name" value="Polyketide_trans_af380"/>
</dbReference>
<organism evidence="2 3">
    <name type="scientific">Leptothoe kymatousa TAU-MAC 1615</name>
    <dbReference type="NCBI Taxonomy" id="2364775"/>
    <lineage>
        <taxon>Bacteria</taxon>
        <taxon>Bacillati</taxon>
        <taxon>Cyanobacteriota</taxon>
        <taxon>Cyanophyceae</taxon>
        <taxon>Nodosilineales</taxon>
        <taxon>Cymatolegaceae</taxon>
        <taxon>Leptothoe</taxon>
        <taxon>Leptothoe kymatousa</taxon>
    </lineage>
</organism>
<proteinExistence type="predicted"/>
<evidence type="ECO:0000313" key="3">
    <source>
        <dbReference type="Proteomes" id="UP001196661"/>
    </source>
</evidence>
<dbReference type="RefSeq" id="WP_215617867.1">
    <property type="nucleotide sequence ID" value="NZ_JADOER010000004.1"/>
</dbReference>
<feature type="domain" description="Serine aminopeptidase S33" evidence="1">
    <location>
        <begin position="91"/>
        <end position="185"/>
    </location>
</feature>
<gene>
    <name evidence="2" type="ORF">IXB28_07350</name>
</gene>
<comment type="caution">
    <text evidence="2">The sequence shown here is derived from an EMBL/GenBank/DDBJ whole genome shotgun (WGS) entry which is preliminary data.</text>
</comment>
<reference evidence="2 3" key="1">
    <citation type="journal article" date="2021" name="Mar. Drugs">
        <title>Genome Reduction and Secondary Metabolism of the Marine Sponge-Associated Cyanobacterium Leptothoe.</title>
        <authorList>
            <person name="Konstantinou D."/>
            <person name="Popin R.V."/>
            <person name="Fewer D.P."/>
            <person name="Sivonen K."/>
            <person name="Gkelis S."/>
        </authorList>
    </citation>
    <scope>NUCLEOTIDE SEQUENCE [LARGE SCALE GENOMIC DNA]</scope>
    <source>
        <strain evidence="2 3">TAU-MAC 1615</strain>
    </source>
</reference>
<keyword evidence="3" id="KW-1185">Reference proteome</keyword>
<dbReference type="Pfam" id="PF12146">
    <property type="entry name" value="Hydrolase_4"/>
    <property type="match status" value="1"/>
</dbReference>